<dbReference type="Pfam" id="PF12697">
    <property type="entry name" value="Abhydrolase_6"/>
    <property type="match status" value="1"/>
</dbReference>
<keyword evidence="2" id="KW-0378">Hydrolase</keyword>
<dbReference type="InterPro" id="IPR029058">
    <property type="entry name" value="AB_hydrolase_fold"/>
</dbReference>
<proteinExistence type="predicted"/>
<reference evidence="3" key="1">
    <citation type="submission" date="2017-05" db="EMBL/GenBank/DDBJ databases">
        <title>Complete and WGS of Bordetella genogroups.</title>
        <authorList>
            <person name="Spilker T."/>
            <person name="Lipuma J."/>
        </authorList>
    </citation>
    <scope>NUCLEOTIDE SEQUENCE [LARGE SCALE GENOMIC DNA]</scope>
    <source>
        <strain evidence="3">AU8856</strain>
    </source>
</reference>
<accession>A0A261UZ26</accession>
<comment type="caution">
    <text evidence="2">The sequence shown here is derived from an EMBL/GenBank/DDBJ whole genome shotgun (WGS) entry which is preliminary data.</text>
</comment>
<dbReference type="GO" id="GO:0016787">
    <property type="term" value="F:hydrolase activity"/>
    <property type="evidence" value="ECO:0007669"/>
    <property type="project" value="UniProtKB-KW"/>
</dbReference>
<dbReference type="InterPro" id="IPR050266">
    <property type="entry name" value="AB_hydrolase_sf"/>
</dbReference>
<keyword evidence="3" id="KW-1185">Reference proteome</keyword>
<protein>
    <submittedName>
        <fullName evidence="2">Alpha/beta hydrolase</fullName>
    </submittedName>
</protein>
<gene>
    <name evidence="2" type="ORF">CAL28_05475</name>
</gene>
<dbReference type="AlphaFoldDB" id="A0A261UZ26"/>
<name>A0A261UZ26_9BORD</name>
<dbReference type="InterPro" id="IPR000073">
    <property type="entry name" value="AB_hydrolase_1"/>
</dbReference>
<dbReference type="OrthoDB" id="135231at2"/>
<dbReference type="PANTHER" id="PTHR43798:SF33">
    <property type="entry name" value="HYDROLASE, PUTATIVE (AFU_ORTHOLOGUE AFUA_2G14860)-RELATED"/>
    <property type="match status" value="1"/>
</dbReference>
<evidence type="ECO:0000259" key="1">
    <source>
        <dbReference type="Pfam" id="PF12697"/>
    </source>
</evidence>
<dbReference type="RefSeq" id="WP_094840330.1">
    <property type="nucleotide sequence ID" value="NZ_NEVS01000001.1"/>
</dbReference>
<evidence type="ECO:0000313" key="2">
    <source>
        <dbReference type="EMBL" id="OZI67138.1"/>
    </source>
</evidence>
<evidence type="ECO:0000313" key="3">
    <source>
        <dbReference type="Proteomes" id="UP000215767"/>
    </source>
</evidence>
<dbReference type="Gene3D" id="3.40.50.1820">
    <property type="entry name" value="alpha/beta hydrolase"/>
    <property type="match status" value="1"/>
</dbReference>
<feature type="domain" description="AB hydrolase-1" evidence="1">
    <location>
        <begin position="38"/>
        <end position="261"/>
    </location>
</feature>
<dbReference type="EMBL" id="NEVS01000001">
    <property type="protein sequence ID" value="OZI67138.1"/>
    <property type="molecule type" value="Genomic_DNA"/>
</dbReference>
<dbReference type="PANTHER" id="PTHR43798">
    <property type="entry name" value="MONOACYLGLYCEROL LIPASE"/>
    <property type="match status" value="1"/>
</dbReference>
<dbReference type="Proteomes" id="UP000215767">
    <property type="component" value="Unassembled WGS sequence"/>
</dbReference>
<dbReference type="SUPFAM" id="SSF53474">
    <property type="entry name" value="alpha/beta-Hydrolases"/>
    <property type="match status" value="1"/>
</dbReference>
<sequence>MDQDHRPEPARVCVQAGGRETCLEYRWIAPERRDAPLLVFLHEGLGSVAMWKDWPALACATAGCRGLLYSRPGYGKSTPRPAHEKWERGYLHEQARDVLPALLHALGVDPRRDPPFLYGHSDGGSIALLYAAHHPDAVAGVIAAAPHVFVEDVTVRGIDEARRAYLEKDLRARLAPYHDDPDSAFWGWNDIWLDPAFRGWNIEAELRQIRCPVLALQGTGDEYASLAQIESIARYAPRATMQVLADCGHTPHRDQPVAVMAAIKDFLSRNRLSVSATDTSPRPGSTGH</sequence>
<organism evidence="2 3">
    <name type="scientific">Bordetella genomosp. 11</name>
    <dbReference type="NCBI Taxonomy" id="1416808"/>
    <lineage>
        <taxon>Bacteria</taxon>
        <taxon>Pseudomonadati</taxon>
        <taxon>Pseudomonadota</taxon>
        <taxon>Betaproteobacteria</taxon>
        <taxon>Burkholderiales</taxon>
        <taxon>Alcaligenaceae</taxon>
        <taxon>Bordetella</taxon>
    </lineage>
</organism>
<dbReference type="GO" id="GO:0016020">
    <property type="term" value="C:membrane"/>
    <property type="evidence" value="ECO:0007669"/>
    <property type="project" value="TreeGrafter"/>
</dbReference>